<dbReference type="InterPro" id="IPR016181">
    <property type="entry name" value="Acyl_CoA_acyltransferase"/>
</dbReference>
<evidence type="ECO:0000256" key="3">
    <source>
        <dbReference type="ARBA" id="ARBA00031876"/>
    </source>
</evidence>
<feature type="domain" description="N-acetyltransferase" evidence="4">
    <location>
        <begin position="27"/>
        <end position="113"/>
    </location>
</feature>
<evidence type="ECO:0000259" key="4">
    <source>
        <dbReference type="PROSITE" id="PS51729"/>
    </source>
</evidence>
<dbReference type="Pfam" id="PF14542">
    <property type="entry name" value="Acetyltransf_CG"/>
    <property type="match status" value="1"/>
</dbReference>
<dbReference type="PANTHER" id="PTHR31435:SF9">
    <property type="entry name" value="PROTEIN NATD1"/>
    <property type="match status" value="1"/>
</dbReference>
<dbReference type="SUPFAM" id="SSF55729">
    <property type="entry name" value="Acyl-CoA N-acyltransferases (Nat)"/>
    <property type="match status" value="1"/>
</dbReference>
<proteinExistence type="evidence at transcript level"/>
<protein>
    <recommendedName>
        <fullName evidence="2">Protein NATD1</fullName>
    </recommendedName>
    <alternativeName>
        <fullName evidence="3">N-acetyltransferase domain-containing protein 1</fullName>
    </alternativeName>
</protein>
<evidence type="ECO:0000313" key="5">
    <source>
        <dbReference type="EMBL" id="JAI16624.1"/>
    </source>
</evidence>
<sequence length="114" mass="13458">TKNLVKLSSSMITRSQFATLKNNVELKHDPEKNLLFFEVDSKKAFVQYRKDGKHITLEETEVPQEFQGKDLGKLLAKEVFNYVSKNDLKMSIECDFLKHCVNKYFPEYQKNMYQ</sequence>
<dbReference type="EMBL" id="GDAI01000979">
    <property type="protein sequence ID" value="JAI16624.1"/>
    <property type="molecule type" value="mRNA"/>
</dbReference>
<feature type="non-terminal residue" evidence="5">
    <location>
        <position position="1"/>
    </location>
</feature>
<evidence type="ECO:0000256" key="1">
    <source>
        <dbReference type="ARBA" id="ARBA00006233"/>
    </source>
</evidence>
<dbReference type="InterPro" id="IPR045057">
    <property type="entry name" value="Gcn5-rel_NAT"/>
</dbReference>
<accession>A0A0K8TQJ8</accession>
<name>A0A0K8TQJ8_TABBR</name>
<evidence type="ECO:0000256" key="2">
    <source>
        <dbReference type="ARBA" id="ARBA00020243"/>
    </source>
</evidence>
<comment type="similarity">
    <text evidence="1">Belongs to the NATD1 family.</text>
</comment>
<dbReference type="PROSITE" id="PS51729">
    <property type="entry name" value="GNAT_YJDJ"/>
    <property type="match status" value="1"/>
</dbReference>
<organism evidence="5">
    <name type="scientific">Tabanus bromius</name>
    <name type="common">Band-eyed brown horse fly</name>
    <dbReference type="NCBI Taxonomy" id="304241"/>
    <lineage>
        <taxon>Eukaryota</taxon>
        <taxon>Metazoa</taxon>
        <taxon>Ecdysozoa</taxon>
        <taxon>Arthropoda</taxon>
        <taxon>Hexapoda</taxon>
        <taxon>Insecta</taxon>
        <taxon>Pterygota</taxon>
        <taxon>Neoptera</taxon>
        <taxon>Endopterygota</taxon>
        <taxon>Diptera</taxon>
        <taxon>Brachycera</taxon>
        <taxon>Tabanomorpha</taxon>
        <taxon>Tabanoidea</taxon>
        <taxon>Tabanidae</taxon>
        <taxon>Tabanus</taxon>
    </lineage>
</organism>
<dbReference type="PANTHER" id="PTHR31435">
    <property type="entry name" value="PROTEIN NATD1"/>
    <property type="match status" value="1"/>
</dbReference>
<dbReference type="AlphaFoldDB" id="A0A0K8TQJ8"/>
<reference evidence="5" key="1">
    <citation type="journal article" date="2015" name="Insect Biochem. Mol. Biol.">
        <title>An insight into the sialome of the horse fly, Tabanus bromius.</title>
        <authorList>
            <person name="Ribeiro J.M."/>
            <person name="Kazimirova M."/>
            <person name="Takac P."/>
            <person name="Andersen J.F."/>
            <person name="Francischetti I.M."/>
        </authorList>
    </citation>
    <scope>NUCLEOTIDE SEQUENCE</scope>
</reference>
<dbReference type="InterPro" id="IPR031165">
    <property type="entry name" value="GNAT_YJDJ"/>
</dbReference>
<dbReference type="Gene3D" id="3.40.630.30">
    <property type="match status" value="1"/>
</dbReference>